<dbReference type="Pfam" id="PF08448">
    <property type="entry name" value="PAS_4"/>
    <property type="match status" value="1"/>
</dbReference>
<dbReference type="PANTHER" id="PTHR44757:SF2">
    <property type="entry name" value="BIOFILM ARCHITECTURE MAINTENANCE PROTEIN MBAA"/>
    <property type="match status" value="1"/>
</dbReference>
<dbReference type="Pfam" id="PF13188">
    <property type="entry name" value="PAS_8"/>
    <property type="match status" value="1"/>
</dbReference>
<evidence type="ECO:0000313" key="6">
    <source>
        <dbReference type="Proteomes" id="UP000322165"/>
    </source>
</evidence>
<gene>
    <name evidence="5" type="ORF">F0415_09250</name>
</gene>
<dbReference type="InterPro" id="IPR052155">
    <property type="entry name" value="Biofilm_reg_signaling"/>
</dbReference>
<feature type="domain" description="PAS" evidence="3">
    <location>
        <begin position="73"/>
        <end position="126"/>
    </location>
</feature>
<dbReference type="EMBL" id="VUOD01000006">
    <property type="protein sequence ID" value="KAA2284501.1"/>
    <property type="molecule type" value="Genomic_DNA"/>
</dbReference>
<evidence type="ECO:0000313" key="5">
    <source>
        <dbReference type="EMBL" id="KAA2284501.1"/>
    </source>
</evidence>
<evidence type="ECO:0000256" key="2">
    <source>
        <dbReference type="SAM" id="MobiDB-lite"/>
    </source>
</evidence>
<dbReference type="InterPro" id="IPR035965">
    <property type="entry name" value="PAS-like_dom_sf"/>
</dbReference>
<organism evidence="5 6">
    <name type="scientific">Arenimonas fontis</name>
    <dbReference type="NCBI Taxonomy" id="2608255"/>
    <lineage>
        <taxon>Bacteria</taxon>
        <taxon>Pseudomonadati</taxon>
        <taxon>Pseudomonadota</taxon>
        <taxon>Gammaproteobacteria</taxon>
        <taxon>Lysobacterales</taxon>
        <taxon>Lysobacteraceae</taxon>
        <taxon>Arenimonas</taxon>
    </lineage>
</organism>
<feature type="coiled-coil region" evidence="1">
    <location>
        <begin position="56"/>
        <end position="83"/>
    </location>
</feature>
<dbReference type="PANTHER" id="PTHR44757">
    <property type="entry name" value="DIGUANYLATE CYCLASE DGCP"/>
    <property type="match status" value="1"/>
</dbReference>
<dbReference type="Proteomes" id="UP000322165">
    <property type="component" value="Unassembled WGS sequence"/>
</dbReference>
<dbReference type="PROSITE" id="PS50112">
    <property type="entry name" value="PAS"/>
    <property type="match status" value="2"/>
</dbReference>
<dbReference type="SUPFAM" id="SSF55785">
    <property type="entry name" value="PYP-like sensor domain (PAS domain)"/>
    <property type="match status" value="2"/>
</dbReference>
<dbReference type="InterPro" id="IPR001610">
    <property type="entry name" value="PAC"/>
</dbReference>
<feature type="compositionally biased region" description="Basic and acidic residues" evidence="2">
    <location>
        <begin position="17"/>
        <end position="27"/>
    </location>
</feature>
<keyword evidence="6" id="KW-1185">Reference proteome</keyword>
<dbReference type="NCBIfam" id="TIGR00229">
    <property type="entry name" value="sensory_box"/>
    <property type="match status" value="1"/>
</dbReference>
<evidence type="ECO:0000259" key="3">
    <source>
        <dbReference type="PROSITE" id="PS50112"/>
    </source>
</evidence>
<keyword evidence="1" id="KW-0175">Coiled coil</keyword>
<feature type="domain" description="PAS" evidence="3">
    <location>
        <begin position="189"/>
        <end position="226"/>
    </location>
</feature>
<sequence>MLGPGSDLEPAPGMGPDRPEKSPEHTDAGPAVGEAGLLARLEALVAAGEGADPALLGALLAELRQLRGEAERQRRRYLNLFNAVPDPVSILDQEGRILDLNRAGERAYQRPREEIVGKLVHVLNPDLPPDHMGPVLEALHGGDTYVVEVNNQRGDDSRFPVEVHSALFHDGPHQYIIAVARDLSRRREAEQNYRDLLDAMDKGVVFQGADGSILSANAAAHRLLGIPEGGDIVQDLRWQDWLVVDHRGWPIGFHEMPPMRALASGRIVESTLLGLYHLGRRQLTWVSATSVPQFRPGAERPHQVISLFSDVTELKRDSALFLRTQALARIGGWEWDGGRQRLYLRKL</sequence>
<dbReference type="SMART" id="SM00091">
    <property type="entry name" value="PAS"/>
    <property type="match status" value="2"/>
</dbReference>
<dbReference type="InterPro" id="IPR000700">
    <property type="entry name" value="PAS-assoc_C"/>
</dbReference>
<evidence type="ECO:0000259" key="4">
    <source>
        <dbReference type="PROSITE" id="PS50113"/>
    </source>
</evidence>
<feature type="domain" description="PAC" evidence="4">
    <location>
        <begin position="145"/>
        <end position="195"/>
    </location>
</feature>
<reference evidence="5 6" key="1">
    <citation type="submission" date="2019-09" db="EMBL/GenBank/DDBJ databases">
        <title>Arenimonas chukotkensis sp. nov., a bacterium isolated from Chukotka hot spring, Arctic region, Russia.</title>
        <authorList>
            <person name="Zayulina K.S."/>
            <person name="Prokofeva M.I."/>
            <person name="Elcheninov A.G."/>
            <person name="Novikov A."/>
            <person name="Kochetkova T.V."/>
            <person name="Kublanov I.V."/>
        </authorList>
    </citation>
    <scope>NUCLEOTIDE SEQUENCE [LARGE SCALE GENOMIC DNA]</scope>
    <source>
        <strain evidence="5 6">3729k</strain>
    </source>
</reference>
<dbReference type="InterPro" id="IPR000014">
    <property type="entry name" value="PAS"/>
</dbReference>
<comment type="caution">
    <text evidence="5">The sequence shown here is derived from an EMBL/GenBank/DDBJ whole genome shotgun (WGS) entry which is preliminary data.</text>
</comment>
<evidence type="ECO:0000256" key="1">
    <source>
        <dbReference type="SAM" id="Coils"/>
    </source>
</evidence>
<feature type="region of interest" description="Disordered" evidence="2">
    <location>
        <begin position="1"/>
        <end position="31"/>
    </location>
</feature>
<protein>
    <submittedName>
        <fullName evidence="5">PAS domain-containing protein</fullName>
    </submittedName>
</protein>
<name>A0A5B2ZBG3_9GAMM</name>
<dbReference type="CDD" id="cd00130">
    <property type="entry name" value="PAS"/>
    <property type="match status" value="1"/>
</dbReference>
<reference evidence="5 6" key="2">
    <citation type="submission" date="2019-09" db="EMBL/GenBank/DDBJ databases">
        <authorList>
            <person name="Mazur A."/>
        </authorList>
    </citation>
    <scope>NUCLEOTIDE SEQUENCE [LARGE SCALE GENOMIC DNA]</scope>
    <source>
        <strain evidence="5 6">3729k</strain>
    </source>
</reference>
<dbReference type="SMART" id="SM00086">
    <property type="entry name" value="PAC"/>
    <property type="match status" value="2"/>
</dbReference>
<dbReference type="InterPro" id="IPR013656">
    <property type="entry name" value="PAS_4"/>
</dbReference>
<dbReference type="PROSITE" id="PS50113">
    <property type="entry name" value="PAC"/>
    <property type="match status" value="1"/>
</dbReference>
<dbReference type="AlphaFoldDB" id="A0A5B2ZBG3"/>
<accession>A0A5B2ZBG3</accession>
<proteinExistence type="predicted"/>
<dbReference type="Gene3D" id="3.30.450.20">
    <property type="entry name" value="PAS domain"/>
    <property type="match status" value="2"/>
</dbReference>